<organism evidence="4 5">
    <name type="scientific">Acacia crassicarpa</name>
    <name type="common">northern wattle</name>
    <dbReference type="NCBI Taxonomy" id="499986"/>
    <lineage>
        <taxon>Eukaryota</taxon>
        <taxon>Viridiplantae</taxon>
        <taxon>Streptophyta</taxon>
        <taxon>Embryophyta</taxon>
        <taxon>Tracheophyta</taxon>
        <taxon>Spermatophyta</taxon>
        <taxon>Magnoliopsida</taxon>
        <taxon>eudicotyledons</taxon>
        <taxon>Gunneridae</taxon>
        <taxon>Pentapetalae</taxon>
        <taxon>rosids</taxon>
        <taxon>fabids</taxon>
        <taxon>Fabales</taxon>
        <taxon>Fabaceae</taxon>
        <taxon>Caesalpinioideae</taxon>
        <taxon>mimosoid clade</taxon>
        <taxon>Acacieae</taxon>
        <taxon>Acacia</taxon>
    </lineage>
</organism>
<feature type="repeat" description="PPR" evidence="2">
    <location>
        <begin position="579"/>
        <end position="613"/>
    </location>
</feature>
<dbReference type="InterPro" id="IPR046848">
    <property type="entry name" value="E_motif"/>
</dbReference>
<dbReference type="InterPro" id="IPR046960">
    <property type="entry name" value="PPR_At4g14850-like_plant"/>
</dbReference>
<reference evidence="4" key="1">
    <citation type="submission" date="2023-10" db="EMBL/GenBank/DDBJ databases">
        <title>Chromosome-level genome of the transformable northern wattle, Acacia crassicarpa.</title>
        <authorList>
            <person name="Massaro I."/>
            <person name="Sinha N.R."/>
            <person name="Poethig S."/>
            <person name="Leichty A.R."/>
        </authorList>
    </citation>
    <scope>NUCLEOTIDE SEQUENCE</scope>
    <source>
        <strain evidence="4">Acra3RX</strain>
        <tissue evidence="4">Leaf</tissue>
    </source>
</reference>
<dbReference type="PROSITE" id="PS51375">
    <property type="entry name" value="PPR"/>
    <property type="match status" value="6"/>
</dbReference>
<evidence type="ECO:0008006" key="6">
    <source>
        <dbReference type="Google" id="ProtNLM"/>
    </source>
</evidence>
<evidence type="ECO:0000256" key="2">
    <source>
        <dbReference type="PROSITE-ProRule" id="PRU00708"/>
    </source>
</evidence>
<protein>
    <recommendedName>
        <fullName evidence="6">Pentatricopeptide repeat-containing protein</fullName>
    </recommendedName>
</protein>
<feature type="repeat" description="PPR" evidence="2">
    <location>
        <begin position="345"/>
        <end position="379"/>
    </location>
</feature>
<dbReference type="Pfam" id="PF13041">
    <property type="entry name" value="PPR_2"/>
    <property type="match status" value="2"/>
</dbReference>
<dbReference type="Pfam" id="PF12854">
    <property type="entry name" value="PPR_1"/>
    <property type="match status" value="1"/>
</dbReference>
<dbReference type="Pfam" id="PF01535">
    <property type="entry name" value="PPR"/>
    <property type="match status" value="5"/>
</dbReference>
<feature type="repeat" description="PPR" evidence="2">
    <location>
        <begin position="477"/>
        <end position="512"/>
    </location>
</feature>
<evidence type="ECO:0000313" key="4">
    <source>
        <dbReference type="EMBL" id="KAK4262280.1"/>
    </source>
</evidence>
<evidence type="ECO:0000256" key="1">
    <source>
        <dbReference type="ARBA" id="ARBA00022737"/>
    </source>
</evidence>
<feature type="chain" id="PRO_5042050606" description="Pentatricopeptide repeat-containing protein" evidence="3">
    <location>
        <begin position="22"/>
        <end position="622"/>
    </location>
</feature>
<evidence type="ECO:0000313" key="5">
    <source>
        <dbReference type="Proteomes" id="UP001293593"/>
    </source>
</evidence>
<sequence>MTGKALSFPFQLIHLLQACAASKALIQGKQIHQQIVQSGLHQNSFLRTKLIQMYADCDDLNSAQLLIHKMSQPNVFALTAFLGFYSRHRLTEQCIRTYGQLRLMGILPDGYVFPKVLRACAQSSCLDMGTLVHKDIIVFGSEFNQQVCNSIIDMYSKCGDIRSARQVFDEMSERDILSWNSIISGYVGNWLFEQAVELSCHMKLEGCGPDIITWNTIMDAYCRMGLCNEASKIFKQIKDPNVISWTTIISGYTNMGKHEIALEIFRDMVNSSTVLPDVDSLSSVLVSCRYSRALERGKEIHGYGIKLIARDAFYKSAGAALLTMYASCCRLRDAEEVFHIMDKSDVVTWNAMIFGFIELGLGHLALEYFREMQMRGIKNNHTTISTILSVSDLRSGKQIHAYFMKSSFNSVIPVYNAIIHMYSIRGDIASAHFVFSTMLARDAASWNTIIGGFGMHGLGQTSLELLQQMNGSSHRPNSVTLSSALSACGHSGLVDQGIELFYRMTKDFGITPVSAHYSCVVDMLARAGRLEDACSFINEMHLEPDKHIWGALLAASQDHQNVTVGELAAEYLIRLEPHDAGHYVTLSNIYARAGRWDDAARIRKLMEDNGSLKPSGNSVIAP</sequence>
<gene>
    <name evidence="4" type="ORF">QN277_027861</name>
</gene>
<dbReference type="InterPro" id="IPR011990">
    <property type="entry name" value="TPR-like_helical_dom_sf"/>
</dbReference>
<feature type="signal peptide" evidence="3">
    <location>
        <begin position="1"/>
        <end position="21"/>
    </location>
</feature>
<dbReference type="PANTHER" id="PTHR47926:SF347">
    <property type="entry name" value="PENTATRICOPEPTIDE REPEAT-CONTAINING PROTEIN"/>
    <property type="match status" value="1"/>
</dbReference>
<feature type="repeat" description="PPR" evidence="2">
    <location>
        <begin position="442"/>
        <end position="476"/>
    </location>
</feature>
<keyword evidence="3" id="KW-0732">Signal</keyword>
<comment type="caution">
    <text evidence="4">The sequence shown here is derived from an EMBL/GenBank/DDBJ whole genome shotgun (WGS) entry which is preliminary data.</text>
</comment>
<feature type="repeat" description="PPR" evidence="2">
    <location>
        <begin position="210"/>
        <end position="244"/>
    </location>
</feature>
<dbReference type="Pfam" id="PF20431">
    <property type="entry name" value="E_motif"/>
    <property type="match status" value="1"/>
</dbReference>
<dbReference type="AlphaFoldDB" id="A0AAE1K2M3"/>
<dbReference type="FunFam" id="1.25.40.10:FF:000285">
    <property type="entry name" value="Pentatricopeptide repeat-containing protein, chloroplastic"/>
    <property type="match status" value="1"/>
</dbReference>
<proteinExistence type="predicted"/>
<evidence type="ECO:0000256" key="3">
    <source>
        <dbReference type="SAM" id="SignalP"/>
    </source>
</evidence>
<dbReference type="Gene3D" id="1.25.40.10">
    <property type="entry name" value="Tetratricopeptide repeat domain"/>
    <property type="match status" value="5"/>
</dbReference>
<dbReference type="PROSITE" id="PS51257">
    <property type="entry name" value="PROKAR_LIPOPROTEIN"/>
    <property type="match status" value="1"/>
</dbReference>
<dbReference type="InterPro" id="IPR002885">
    <property type="entry name" value="PPR_rpt"/>
</dbReference>
<dbReference type="GO" id="GO:0003723">
    <property type="term" value="F:RNA binding"/>
    <property type="evidence" value="ECO:0007669"/>
    <property type="project" value="InterPro"/>
</dbReference>
<accession>A0AAE1K2M3</accession>
<dbReference type="Proteomes" id="UP001293593">
    <property type="component" value="Unassembled WGS sequence"/>
</dbReference>
<dbReference type="GO" id="GO:0009451">
    <property type="term" value="P:RNA modification"/>
    <property type="evidence" value="ECO:0007669"/>
    <property type="project" value="InterPro"/>
</dbReference>
<keyword evidence="5" id="KW-1185">Reference proteome</keyword>
<dbReference type="FunFam" id="1.25.40.10:FF:000090">
    <property type="entry name" value="Pentatricopeptide repeat-containing protein, chloroplastic"/>
    <property type="match status" value="1"/>
</dbReference>
<dbReference type="EMBL" id="JAWXYG010000009">
    <property type="protein sequence ID" value="KAK4262280.1"/>
    <property type="molecule type" value="Genomic_DNA"/>
</dbReference>
<keyword evidence="1" id="KW-0677">Repeat</keyword>
<name>A0AAE1K2M3_9FABA</name>
<dbReference type="PANTHER" id="PTHR47926">
    <property type="entry name" value="PENTATRICOPEPTIDE REPEAT-CONTAINING PROTEIN"/>
    <property type="match status" value="1"/>
</dbReference>
<dbReference type="NCBIfam" id="TIGR00756">
    <property type="entry name" value="PPR"/>
    <property type="match status" value="6"/>
</dbReference>
<feature type="repeat" description="PPR" evidence="2">
    <location>
        <begin position="144"/>
        <end position="178"/>
    </location>
</feature>